<keyword evidence="1" id="KW-1133">Transmembrane helix</keyword>
<dbReference type="NCBIfam" id="NF033510">
    <property type="entry name" value="Ca_tandemer"/>
    <property type="match status" value="1"/>
</dbReference>
<reference evidence="3 4" key="1">
    <citation type="journal article" date="2016" name="Nat. Commun.">
        <title>Thousands of microbial genomes shed light on interconnected biogeochemical processes in an aquifer system.</title>
        <authorList>
            <person name="Anantharaman K."/>
            <person name="Brown C.T."/>
            <person name="Hug L.A."/>
            <person name="Sharon I."/>
            <person name="Castelle C.J."/>
            <person name="Probst A.J."/>
            <person name="Thomas B.C."/>
            <person name="Singh A."/>
            <person name="Wilkins M.J."/>
            <person name="Karaoz U."/>
            <person name="Brodie E.L."/>
            <person name="Williams K.H."/>
            <person name="Hubbard S.S."/>
            <person name="Banfield J.F."/>
        </authorList>
    </citation>
    <scope>NUCLEOTIDE SEQUENCE [LARGE SCALE GENOMIC DNA]</scope>
</reference>
<dbReference type="InterPro" id="IPR013783">
    <property type="entry name" value="Ig-like_fold"/>
</dbReference>
<proteinExistence type="predicted"/>
<evidence type="ECO:0000313" key="4">
    <source>
        <dbReference type="Proteomes" id="UP000176583"/>
    </source>
</evidence>
<sequence length="225" mass="23333">MVSLLKVLGIILAVVAALYFIGISGLTYIGGFWNLFTGETGSTAGDKVAPSPPTLNPISTYTKSGVINLSGFAEPAAEITLYVNEVEKAKTISEAGGGTFSFSNVALTTQGKNVITATAKDRAGNVSRSSAELSVTFDKKPPELEITAPKNGQAFSGEDKKQIHVEGKTEAGATVEVNESLAPVLAGGTFKSTITAKDGDNKITVVATDKAGNEKKIELSVTYSP</sequence>
<name>A0A1F4UJ07_UNCKA</name>
<dbReference type="STRING" id="1802613.A2V54_01490"/>
<evidence type="ECO:0000313" key="3">
    <source>
        <dbReference type="EMBL" id="OGC44800.1"/>
    </source>
</evidence>
<evidence type="ECO:0000259" key="2">
    <source>
        <dbReference type="Pfam" id="PF19077"/>
    </source>
</evidence>
<comment type="caution">
    <text evidence="3">The sequence shown here is derived from an EMBL/GenBank/DDBJ whole genome shotgun (WGS) entry which is preliminary data.</text>
</comment>
<accession>A0A1F4UJ07</accession>
<dbReference type="Gene3D" id="2.60.40.10">
    <property type="entry name" value="Immunoglobulins"/>
    <property type="match status" value="2"/>
</dbReference>
<dbReference type="InterPro" id="IPR044016">
    <property type="entry name" value="Big_13"/>
</dbReference>
<dbReference type="EMBL" id="MEUW01000009">
    <property type="protein sequence ID" value="OGC44800.1"/>
    <property type="molecule type" value="Genomic_DNA"/>
</dbReference>
<keyword evidence="1" id="KW-0472">Membrane</keyword>
<gene>
    <name evidence="3" type="ORF">A2V54_01490</name>
</gene>
<protein>
    <recommendedName>
        <fullName evidence="2">Bacterial Ig-like domain-containing protein</fullName>
    </recommendedName>
</protein>
<keyword evidence="1" id="KW-0812">Transmembrane</keyword>
<evidence type="ECO:0000256" key="1">
    <source>
        <dbReference type="SAM" id="Phobius"/>
    </source>
</evidence>
<feature type="domain" description="Bacterial Ig-like" evidence="2">
    <location>
        <begin position="70"/>
        <end position="138"/>
    </location>
</feature>
<dbReference type="Pfam" id="PF09136">
    <property type="entry name" value="Glucodextran_B"/>
    <property type="match status" value="1"/>
</dbReference>
<dbReference type="Pfam" id="PF19077">
    <property type="entry name" value="Big_13"/>
    <property type="match status" value="1"/>
</dbReference>
<organism evidence="3 4">
    <name type="scientific">candidate division WWE3 bacterium RBG_19FT_COMBO_53_11</name>
    <dbReference type="NCBI Taxonomy" id="1802613"/>
    <lineage>
        <taxon>Bacteria</taxon>
        <taxon>Katanobacteria</taxon>
    </lineage>
</organism>
<dbReference type="Proteomes" id="UP000176583">
    <property type="component" value="Unassembled WGS sequence"/>
</dbReference>
<feature type="transmembrane region" description="Helical" evidence="1">
    <location>
        <begin position="7"/>
        <end position="33"/>
    </location>
</feature>
<dbReference type="AlphaFoldDB" id="A0A1F4UJ07"/>